<keyword evidence="1" id="KW-0813">Transport</keyword>
<dbReference type="InterPro" id="IPR013766">
    <property type="entry name" value="Thioredoxin_domain"/>
</dbReference>
<dbReference type="InterPro" id="IPR005746">
    <property type="entry name" value="Thioredoxin"/>
</dbReference>
<evidence type="ECO:0000256" key="2">
    <source>
        <dbReference type="ARBA" id="ARBA00022982"/>
    </source>
</evidence>
<evidence type="ECO:0000256" key="3">
    <source>
        <dbReference type="ARBA" id="ARBA00023157"/>
    </source>
</evidence>
<dbReference type="PANTHER" id="PTHR45663">
    <property type="entry name" value="GEO12009P1"/>
    <property type="match status" value="1"/>
</dbReference>
<keyword evidence="2" id="KW-0249">Electron transport</keyword>
<accession>A0A191VYI2</accession>
<dbReference type="PIRSF" id="PIRSF000077">
    <property type="entry name" value="Thioredoxin"/>
    <property type="match status" value="1"/>
</dbReference>
<name>A0A191VYI2_9CAUD</name>
<dbReference type="Proteomes" id="UP000259976">
    <property type="component" value="Segment"/>
</dbReference>
<keyword evidence="7" id="KW-1185">Reference proteome</keyword>
<sequence length="104" mass="11869">MLQKVTDESFHDEVREAEQPVVVLFKATWCNPCKEFTPLVEDLAGKMTGFKFVTIDLDESPKTTGDMAIRTVPSLALFNDGMVRDVLVGRHPKQEVRHWINDNH</sequence>
<feature type="domain" description="Thioredoxin" evidence="5">
    <location>
        <begin position="1"/>
        <end position="104"/>
    </location>
</feature>
<dbReference type="Pfam" id="PF00085">
    <property type="entry name" value="Thioredoxin"/>
    <property type="match status" value="1"/>
</dbReference>
<evidence type="ECO:0000256" key="4">
    <source>
        <dbReference type="ARBA" id="ARBA00023284"/>
    </source>
</evidence>
<evidence type="ECO:0000256" key="1">
    <source>
        <dbReference type="ARBA" id="ARBA00022448"/>
    </source>
</evidence>
<keyword evidence="4" id="KW-0676">Redox-active center</keyword>
<dbReference type="PROSITE" id="PS51352">
    <property type="entry name" value="THIOREDOXIN_2"/>
    <property type="match status" value="1"/>
</dbReference>
<dbReference type="Gene3D" id="3.40.30.10">
    <property type="entry name" value="Glutaredoxin"/>
    <property type="match status" value="1"/>
</dbReference>
<evidence type="ECO:0000313" key="6">
    <source>
        <dbReference type="EMBL" id="ANJ20777.1"/>
    </source>
</evidence>
<keyword evidence="3" id="KW-1015">Disulfide bond</keyword>
<dbReference type="SUPFAM" id="SSF52833">
    <property type="entry name" value="Thioredoxin-like"/>
    <property type="match status" value="1"/>
</dbReference>
<dbReference type="GO" id="GO:0015035">
    <property type="term" value="F:protein-disulfide reductase activity"/>
    <property type="evidence" value="ECO:0007669"/>
    <property type="project" value="InterPro"/>
</dbReference>
<protein>
    <submittedName>
        <fullName evidence="6">Thioredoxin</fullName>
    </submittedName>
</protein>
<reference evidence="6 7" key="1">
    <citation type="journal article" date="2016" name="Curr. Microbiol.">
        <title>Characterization and Complete Genome Sequences of Three N4-Like Roseobacter Phages Isolated from the South China Sea.</title>
        <authorList>
            <person name="Li B."/>
            <person name="Zhang S."/>
            <person name="Long L."/>
            <person name="Huang S."/>
        </authorList>
    </citation>
    <scope>NUCLEOTIDE SEQUENCE [LARGE SCALE GENOMIC DNA]</scope>
</reference>
<gene>
    <name evidence="6" type="ORF">RDp01_gp43</name>
</gene>
<evidence type="ECO:0000259" key="5">
    <source>
        <dbReference type="PROSITE" id="PS51352"/>
    </source>
</evidence>
<dbReference type="InterPro" id="IPR036249">
    <property type="entry name" value="Thioredoxin-like_sf"/>
</dbReference>
<dbReference type="PANTHER" id="PTHR45663:SF11">
    <property type="entry name" value="GEO12009P1"/>
    <property type="match status" value="1"/>
</dbReference>
<dbReference type="CDD" id="cd02947">
    <property type="entry name" value="TRX_family"/>
    <property type="match status" value="1"/>
</dbReference>
<organism evidence="6 7">
    <name type="scientific">Roseobacter phage RD-1410W1-01</name>
    <dbReference type="NCBI Taxonomy" id="1815984"/>
    <lineage>
        <taxon>Viruses</taxon>
        <taxon>Duplodnaviria</taxon>
        <taxon>Heunggongvirae</taxon>
        <taxon>Uroviricota</taxon>
        <taxon>Caudoviricetes</taxon>
        <taxon>Schitoviridae</taxon>
        <taxon>Rhodovirinae</taxon>
        <taxon>Aoqinvirus</taxon>
        <taxon>Aoqinvirus RD1410W101</taxon>
    </lineage>
</organism>
<proteinExistence type="predicted"/>
<evidence type="ECO:0000313" key="7">
    <source>
        <dbReference type="Proteomes" id="UP000259976"/>
    </source>
</evidence>
<dbReference type="EMBL" id="KU885989">
    <property type="protein sequence ID" value="ANJ20777.1"/>
    <property type="molecule type" value="Genomic_DNA"/>
</dbReference>